<feature type="compositionally biased region" description="Basic residues" evidence="1">
    <location>
        <begin position="1"/>
        <end position="11"/>
    </location>
</feature>
<gene>
    <name evidence="3" type="ORF">UW49_C0011G0003</name>
</gene>
<keyword evidence="2" id="KW-0472">Membrane</keyword>
<evidence type="ECO:0008006" key="5">
    <source>
        <dbReference type="Google" id="ProtNLM"/>
    </source>
</evidence>
<dbReference type="GO" id="GO:0005737">
    <property type="term" value="C:cytoplasm"/>
    <property type="evidence" value="ECO:0007669"/>
    <property type="project" value="TreeGrafter"/>
</dbReference>
<organism evidence="3 4">
    <name type="scientific">Candidatus Giovannonibacteria bacterium GW2011_GWB1_44_23</name>
    <dbReference type="NCBI Taxonomy" id="1618652"/>
    <lineage>
        <taxon>Bacteria</taxon>
        <taxon>Candidatus Giovannoniibacteriota</taxon>
    </lineage>
</organism>
<sequence length="200" mass="22431">MELSKKERRALRREEKNREITGEAHQKQLKSWAIWSAVVLITGGAGYFGYRALSGVAQVSEMGEIYPIEGRDHVSDGTKVEYRTNPPSSGSHYAKAAEWGVYDKPISDGQLIHNLEHGGVWISYKPSMPATPKEKLISLAKSYRSKVILTPREANDKDIAVVSWGRIYKFDLAVDGSFDENAVRSYIEKYKNTGPEIVPD</sequence>
<dbReference type="EMBL" id="LCIN01000011">
    <property type="protein sequence ID" value="KKT56895.1"/>
    <property type="molecule type" value="Genomic_DNA"/>
</dbReference>
<dbReference type="Proteomes" id="UP000033977">
    <property type="component" value="Unassembled WGS sequence"/>
</dbReference>
<evidence type="ECO:0000256" key="2">
    <source>
        <dbReference type="SAM" id="Phobius"/>
    </source>
</evidence>
<reference evidence="3 4" key="1">
    <citation type="journal article" date="2015" name="Nature">
        <title>rRNA introns, odd ribosomes, and small enigmatic genomes across a large radiation of phyla.</title>
        <authorList>
            <person name="Brown C.T."/>
            <person name="Hug L.A."/>
            <person name="Thomas B.C."/>
            <person name="Sharon I."/>
            <person name="Castelle C.J."/>
            <person name="Singh A."/>
            <person name="Wilkins M.J."/>
            <person name="Williams K.H."/>
            <person name="Banfield J.F."/>
        </authorList>
    </citation>
    <scope>NUCLEOTIDE SEQUENCE [LARGE SCALE GENOMIC DNA]</scope>
</reference>
<evidence type="ECO:0000256" key="1">
    <source>
        <dbReference type="SAM" id="MobiDB-lite"/>
    </source>
</evidence>
<dbReference type="PANTHER" id="PTHR34179:SF1">
    <property type="entry name" value="TUMOR PROTEIN P53-INDUCIBLE PROTEIN 13"/>
    <property type="match status" value="1"/>
</dbReference>
<keyword evidence="2" id="KW-0812">Transmembrane</keyword>
<name>A0A0G1ICE5_9BACT</name>
<feature type="compositionally biased region" description="Basic and acidic residues" evidence="1">
    <location>
        <begin position="12"/>
        <end position="23"/>
    </location>
</feature>
<evidence type="ECO:0000313" key="3">
    <source>
        <dbReference type="EMBL" id="KKT56895.1"/>
    </source>
</evidence>
<accession>A0A0G1ICE5</accession>
<feature type="region of interest" description="Disordered" evidence="1">
    <location>
        <begin position="1"/>
        <end position="23"/>
    </location>
</feature>
<protein>
    <recommendedName>
        <fullName evidence="5">DUF3105 domain-containing protein</fullName>
    </recommendedName>
</protein>
<dbReference type="PANTHER" id="PTHR34179">
    <property type="entry name" value="TUMOR PROTEIN P53-INDUCIBLE PROTEIN 13"/>
    <property type="match status" value="1"/>
</dbReference>
<dbReference type="AlphaFoldDB" id="A0A0G1ICE5"/>
<keyword evidence="2" id="KW-1133">Transmembrane helix</keyword>
<evidence type="ECO:0000313" key="4">
    <source>
        <dbReference type="Proteomes" id="UP000033977"/>
    </source>
</evidence>
<comment type="caution">
    <text evidence="3">The sequence shown here is derived from an EMBL/GenBank/DDBJ whole genome shotgun (WGS) entry which is preliminary data.</text>
</comment>
<proteinExistence type="predicted"/>
<feature type="transmembrane region" description="Helical" evidence="2">
    <location>
        <begin position="32"/>
        <end position="50"/>
    </location>
</feature>
<dbReference type="InterPro" id="IPR021454">
    <property type="entry name" value="DUF3105"/>
</dbReference>
<dbReference type="Pfam" id="PF11303">
    <property type="entry name" value="DUF3105"/>
    <property type="match status" value="1"/>
</dbReference>